<feature type="region of interest" description="Disordered" evidence="1">
    <location>
        <begin position="215"/>
        <end position="254"/>
    </location>
</feature>
<comment type="caution">
    <text evidence="2">The sequence shown here is derived from an EMBL/GenBank/DDBJ whole genome shotgun (WGS) entry which is preliminary data.</text>
</comment>
<evidence type="ECO:0000313" key="3">
    <source>
        <dbReference type="Proteomes" id="UP000316598"/>
    </source>
</evidence>
<evidence type="ECO:0000313" key="2">
    <source>
        <dbReference type="EMBL" id="TWT55169.1"/>
    </source>
</evidence>
<keyword evidence="3" id="KW-1185">Reference proteome</keyword>
<organism evidence="2 3">
    <name type="scientific">Rubripirellula amarantea</name>
    <dbReference type="NCBI Taxonomy" id="2527999"/>
    <lineage>
        <taxon>Bacteria</taxon>
        <taxon>Pseudomonadati</taxon>
        <taxon>Planctomycetota</taxon>
        <taxon>Planctomycetia</taxon>
        <taxon>Pirellulales</taxon>
        <taxon>Pirellulaceae</taxon>
        <taxon>Rubripirellula</taxon>
    </lineage>
</organism>
<evidence type="ECO:0000256" key="1">
    <source>
        <dbReference type="SAM" id="MobiDB-lite"/>
    </source>
</evidence>
<dbReference type="AlphaFoldDB" id="A0A5C5WY18"/>
<gene>
    <name evidence="2" type="ORF">Pla22_28240</name>
</gene>
<proteinExistence type="predicted"/>
<feature type="compositionally biased region" description="Basic residues" evidence="1">
    <location>
        <begin position="227"/>
        <end position="236"/>
    </location>
</feature>
<protein>
    <recommendedName>
        <fullName evidence="4">DUF5666 domain-containing protein</fullName>
    </recommendedName>
</protein>
<evidence type="ECO:0008006" key="4">
    <source>
        <dbReference type="Google" id="ProtNLM"/>
    </source>
</evidence>
<dbReference type="EMBL" id="SJPI01000001">
    <property type="protein sequence ID" value="TWT55169.1"/>
    <property type="molecule type" value="Genomic_DNA"/>
</dbReference>
<name>A0A5C5WY18_9BACT</name>
<accession>A0A5C5WY18</accession>
<sequence length="254" mass="27126">MAFMSLIVCPSIASAQKPDAPGVGSNMITNFKGKLVSFKRGILVVTTDEGTQMNVALPDDIASFVFVAEAKPAFLQRGMFVRFSGSFNQAGMAQSPIRKVEIFQPVAGKLNGHQREAFVPGIYPVNRPKAGEPPPQVADVKVVGNIMGMDASGVMGVMIGKQPLQVPLAPDVRLELRFNNMSLAEEGDSVSVAGFYQAGDETNVKASRITITTSRVYGEATEGNSKSTRKRTRSSRKKTDDADTGNGENPDTAP</sequence>
<reference evidence="2 3" key="1">
    <citation type="submission" date="2019-02" db="EMBL/GenBank/DDBJ databases">
        <title>Deep-cultivation of Planctomycetes and their phenomic and genomic characterization uncovers novel biology.</title>
        <authorList>
            <person name="Wiegand S."/>
            <person name="Jogler M."/>
            <person name="Boedeker C."/>
            <person name="Pinto D."/>
            <person name="Vollmers J."/>
            <person name="Rivas-Marin E."/>
            <person name="Kohn T."/>
            <person name="Peeters S.H."/>
            <person name="Heuer A."/>
            <person name="Rast P."/>
            <person name="Oberbeckmann S."/>
            <person name="Bunk B."/>
            <person name="Jeske O."/>
            <person name="Meyerdierks A."/>
            <person name="Storesund J.E."/>
            <person name="Kallscheuer N."/>
            <person name="Luecker S."/>
            <person name="Lage O.M."/>
            <person name="Pohl T."/>
            <person name="Merkel B.J."/>
            <person name="Hornburger P."/>
            <person name="Mueller R.-W."/>
            <person name="Bruemmer F."/>
            <person name="Labrenz M."/>
            <person name="Spormann A.M."/>
            <person name="Op Den Camp H."/>
            <person name="Overmann J."/>
            <person name="Amann R."/>
            <person name="Jetten M.S.M."/>
            <person name="Mascher T."/>
            <person name="Medema M.H."/>
            <person name="Devos D.P."/>
            <person name="Kaster A.-K."/>
            <person name="Ovreas L."/>
            <person name="Rohde M."/>
            <person name="Galperin M.Y."/>
            <person name="Jogler C."/>
        </authorList>
    </citation>
    <scope>NUCLEOTIDE SEQUENCE [LARGE SCALE GENOMIC DNA]</scope>
    <source>
        <strain evidence="2 3">Pla22</strain>
    </source>
</reference>
<dbReference type="Proteomes" id="UP000316598">
    <property type="component" value="Unassembled WGS sequence"/>
</dbReference>